<feature type="compositionally biased region" description="Polar residues" evidence="8">
    <location>
        <begin position="86"/>
        <end position="100"/>
    </location>
</feature>
<evidence type="ECO:0000256" key="5">
    <source>
        <dbReference type="ARBA" id="ARBA00023136"/>
    </source>
</evidence>
<dbReference type="PANTHER" id="PTHR48002">
    <property type="entry name" value="OLFACTORY RECEPTOR"/>
    <property type="match status" value="1"/>
</dbReference>
<keyword evidence="4" id="KW-0297">G-protein coupled receptor</keyword>
<evidence type="ECO:0000259" key="10">
    <source>
        <dbReference type="PROSITE" id="PS50262"/>
    </source>
</evidence>
<dbReference type="PROSITE" id="PS50262">
    <property type="entry name" value="G_PROTEIN_RECEP_F1_2"/>
    <property type="match status" value="1"/>
</dbReference>
<feature type="region of interest" description="Disordered" evidence="8">
    <location>
        <begin position="86"/>
        <end position="118"/>
    </location>
</feature>
<feature type="transmembrane region" description="Helical" evidence="9">
    <location>
        <begin position="25"/>
        <end position="45"/>
    </location>
</feature>
<keyword evidence="6" id="KW-0675">Receptor</keyword>
<keyword evidence="7" id="KW-0807">Transducer</keyword>
<comment type="subcellular location">
    <subcellularLocation>
        <location evidence="1">Membrane</location>
        <topology evidence="1">Multi-pass membrane protein</topology>
    </subcellularLocation>
</comment>
<evidence type="ECO:0000256" key="4">
    <source>
        <dbReference type="ARBA" id="ARBA00023040"/>
    </source>
</evidence>
<organism evidence="11 12">
    <name type="scientific">Sphenodon punctatus</name>
    <name type="common">Tuatara</name>
    <name type="synonym">Hatteria punctata</name>
    <dbReference type="NCBI Taxonomy" id="8508"/>
    <lineage>
        <taxon>Eukaryota</taxon>
        <taxon>Metazoa</taxon>
        <taxon>Chordata</taxon>
        <taxon>Craniata</taxon>
        <taxon>Vertebrata</taxon>
        <taxon>Euteleostomi</taxon>
        <taxon>Lepidosauria</taxon>
        <taxon>Sphenodontia</taxon>
        <taxon>Sphenodontidae</taxon>
        <taxon>Sphenodon</taxon>
    </lineage>
</organism>
<proteinExistence type="predicted"/>
<protein>
    <recommendedName>
        <fullName evidence="10">G-protein coupled receptors family 1 profile domain-containing protein</fullName>
    </recommendedName>
</protein>
<dbReference type="InterPro" id="IPR017452">
    <property type="entry name" value="GPCR_Rhodpsn_7TM"/>
</dbReference>
<dbReference type="Ensembl" id="ENSSPUT00000026169.1">
    <property type="protein sequence ID" value="ENSSPUP00000024522.1"/>
    <property type="gene ID" value="ENSSPUG00000018784.1"/>
</dbReference>
<name>A0A8D0HV96_SPHPU</name>
<dbReference type="GeneTree" id="ENSGT00940000163951"/>
<keyword evidence="5 9" id="KW-0472">Membrane</keyword>
<evidence type="ECO:0000256" key="9">
    <source>
        <dbReference type="SAM" id="Phobius"/>
    </source>
</evidence>
<dbReference type="GO" id="GO:0004930">
    <property type="term" value="F:G protein-coupled receptor activity"/>
    <property type="evidence" value="ECO:0007669"/>
    <property type="project" value="UniProtKB-KW"/>
</dbReference>
<evidence type="ECO:0000256" key="7">
    <source>
        <dbReference type="ARBA" id="ARBA00023224"/>
    </source>
</evidence>
<evidence type="ECO:0000256" key="8">
    <source>
        <dbReference type="SAM" id="MobiDB-lite"/>
    </source>
</evidence>
<dbReference type="InterPro" id="IPR000725">
    <property type="entry name" value="Olfact_rcpt"/>
</dbReference>
<dbReference type="Proteomes" id="UP000694392">
    <property type="component" value="Unplaced"/>
</dbReference>
<accession>A0A8D0HV96</accession>
<reference evidence="11" key="2">
    <citation type="submission" date="2025-09" db="UniProtKB">
        <authorList>
            <consortium name="Ensembl"/>
        </authorList>
    </citation>
    <scope>IDENTIFICATION</scope>
</reference>
<evidence type="ECO:0000313" key="11">
    <source>
        <dbReference type="Ensembl" id="ENSSPUP00000024522.1"/>
    </source>
</evidence>
<evidence type="ECO:0000256" key="1">
    <source>
        <dbReference type="ARBA" id="ARBA00004141"/>
    </source>
</evidence>
<dbReference type="GO" id="GO:0005886">
    <property type="term" value="C:plasma membrane"/>
    <property type="evidence" value="ECO:0007669"/>
    <property type="project" value="UniProtKB-ARBA"/>
</dbReference>
<dbReference type="GO" id="GO:0004984">
    <property type="term" value="F:olfactory receptor activity"/>
    <property type="evidence" value="ECO:0007669"/>
    <property type="project" value="InterPro"/>
</dbReference>
<evidence type="ECO:0000313" key="12">
    <source>
        <dbReference type="Proteomes" id="UP000694392"/>
    </source>
</evidence>
<keyword evidence="3 9" id="KW-1133">Transmembrane helix</keyword>
<dbReference type="Gene3D" id="1.20.1070.10">
    <property type="entry name" value="Rhodopsin 7-helix transmembrane proteins"/>
    <property type="match status" value="1"/>
</dbReference>
<keyword evidence="12" id="KW-1185">Reference proteome</keyword>
<keyword evidence="2 9" id="KW-0812">Transmembrane</keyword>
<evidence type="ECO:0000256" key="6">
    <source>
        <dbReference type="ARBA" id="ARBA00023170"/>
    </source>
</evidence>
<feature type="domain" description="G-protein coupled receptors family 1 profile" evidence="10">
    <location>
        <begin position="39"/>
        <end position="80"/>
    </location>
</feature>
<dbReference type="InterPro" id="IPR050427">
    <property type="entry name" value="Olfactory_Receptors"/>
</dbReference>
<reference evidence="11" key="1">
    <citation type="submission" date="2025-08" db="UniProtKB">
        <authorList>
            <consortium name="Ensembl"/>
        </authorList>
    </citation>
    <scope>IDENTIFICATION</scope>
</reference>
<dbReference type="Pfam" id="PF13853">
    <property type="entry name" value="7tm_4"/>
    <property type="match status" value="1"/>
</dbReference>
<dbReference type="AlphaFoldDB" id="A0A8D0HV96"/>
<evidence type="ECO:0000256" key="2">
    <source>
        <dbReference type="ARBA" id="ARBA00022692"/>
    </source>
</evidence>
<sequence length="133" mass="14694">MEQTNNVTEFVLLGLSQNQELQKTLFFMFLLFYTAILLGNLLIIVTIKRSQRLNSPMYFFLSYLSFVDICYSSVTAPKLISISDPVSSAWTGSQANNSSSPKERTSPGEPPSLSTSQSGGLYISLKWAIHTGA</sequence>
<evidence type="ECO:0000256" key="3">
    <source>
        <dbReference type="ARBA" id="ARBA00022989"/>
    </source>
</evidence>
<dbReference type="SUPFAM" id="SSF81321">
    <property type="entry name" value="Family A G protein-coupled receptor-like"/>
    <property type="match status" value="1"/>
</dbReference>